<gene>
    <name evidence="1" type="ORF">DCR58_03870</name>
</gene>
<organism evidence="1 2">
    <name type="scientific">Idiomarina baltica</name>
    <dbReference type="NCBI Taxonomy" id="190892"/>
    <lineage>
        <taxon>Bacteria</taxon>
        <taxon>Pseudomonadati</taxon>
        <taxon>Pseudomonadota</taxon>
        <taxon>Gammaproteobacteria</taxon>
        <taxon>Alteromonadales</taxon>
        <taxon>Idiomarinaceae</taxon>
        <taxon>Idiomarina</taxon>
    </lineage>
</organism>
<dbReference type="AlphaFoldDB" id="A0A348WMZ5"/>
<dbReference type="Gene3D" id="3.40.50.300">
    <property type="entry name" value="P-loop containing nucleotide triphosphate hydrolases"/>
    <property type="match status" value="1"/>
</dbReference>
<sequence length="139" mass="15470">MKRLQSNSSNHPGLWTYNNQQAEVITPNVVPPSLSAALEAAVHSIGQRWITVIGGQASFVQQLVNAGIPRQRIRWLRPGKTDDRAWALEQAVLSGTSDVVVAWVSGFDKRAAQRIRLSSRVSQTQSFMFEEDVLTPHLH</sequence>
<proteinExistence type="predicted"/>
<evidence type="ECO:0008006" key="3">
    <source>
        <dbReference type="Google" id="ProtNLM"/>
    </source>
</evidence>
<evidence type="ECO:0000313" key="1">
    <source>
        <dbReference type="EMBL" id="HAR55907.1"/>
    </source>
</evidence>
<reference evidence="1 2" key="1">
    <citation type="journal article" date="2018" name="Nat. Biotechnol.">
        <title>A standardized bacterial taxonomy based on genome phylogeny substantially revises the tree of life.</title>
        <authorList>
            <person name="Parks D.H."/>
            <person name="Chuvochina M."/>
            <person name="Waite D.W."/>
            <person name="Rinke C."/>
            <person name="Skarshewski A."/>
            <person name="Chaumeil P.A."/>
            <person name="Hugenholtz P."/>
        </authorList>
    </citation>
    <scope>NUCLEOTIDE SEQUENCE [LARGE SCALE GENOMIC DNA]</scope>
    <source>
        <strain evidence="1">UBA9360</strain>
    </source>
</reference>
<dbReference type="EMBL" id="DMUP01000086">
    <property type="protein sequence ID" value="HAR55907.1"/>
    <property type="molecule type" value="Genomic_DNA"/>
</dbReference>
<dbReference type="SUPFAM" id="SSF52540">
    <property type="entry name" value="P-loop containing nucleoside triphosphate hydrolases"/>
    <property type="match status" value="1"/>
</dbReference>
<dbReference type="InterPro" id="IPR027417">
    <property type="entry name" value="P-loop_NTPase"/>
</dbReference>
<dbReference type="Proteomes" id="UP000262878">
    <property type="component" value="Unassembled WGS sequence"/>
</dbReference>
<name>A0A348WMZ5_9GAMM</name>
<accession>A0A348WMZ5</accession>
<dbReference type="STRING" id="314276.OS145_02175"/>
<evidence type="ECO:0000313" key="2">
    <source>
        <dbReference type="Proteomes" id="UP000262878"/>
    </source>
</evidence>
<dbReference type="RefSeq" id="WP_286682181.1">
    <property type="nucleotide sequence ID" value="NZ_DAIRLQ010000010.1"/>
</dbReference>
<protein>
    <recommendedName>
        <fullName evidence="3">SOS-response cell division inhibitor</fullName>
    </recommendedName>
</protein>
<comment type="caution">
    <text evidence="1">The sequence shown here is derived from an EMBL/GenBank/DDBJ whole genome shotgun (WGS) entry which is preliminary data.</text>
</comment>